<feature type="domain" description="HTH marR-type" evidence="4">
    <location>
        <begin position="1"/>
        <end position="137"/>
    </location>
</feature>
<dbReference type="GO" id="GO:0003700">
    <property type="term" value="F:DNA-binding transcription factor activity"/>
    <property type="evidence" value="ECO:0007669"/>
    <property type="project" value="InterPro"/>
</dbReference>
<evidence type="ECO:0000313" key="6">
    <source>
        <dbReference type="Proteomes" id="UP000004322"/>
    </source>
</evidence>
<dbReference type="CDD" id="cd00090">
    <property type="entry name" value="HTH_ARSR"/>
    <property type="match status" value="1"/>
</dbReference>
<dbReference type="OrthoDB" id="9806864at2"/>
<sequence>MSAIGGYLILKIRLLNARLFNRYLSQAPDARYNAEQGKILSALWVKAPQSAVELSQVTGLAASTLSLMLKRLEEQGLIYSQADHRDGRKKAYNVTELGRSQQAVGQAVSQKLSDVFYKGFTPEEIKETEGYLQRILDNLSQAMEETGKSDIPEKDQ</sequence>
<dbReference type="EMBL" id="AEUV02000002">
    <property type="protein sequence ID" value="EHI74776.1"/>
    <property type="molecule type" value="Genomic_DNA"/>
</dbReference>
<gene>
    <name evidence="5" type="ORF">STRCR_0734</name>
</gene>
<dbReference type="InterPro" id="IPR011991">
    <property type="entry name" value="ArsR-like_HTH"/>
</dbReference>
<comment type="caution">
    <text evidence="5">The sequence shown here is derived from an EMBL/GenBank/DDBJ whole genome shotgun (WGS) entry which is preliminary data.</text>
</comment>
<dbReference type="PANTHER" id="PTHR42756">
    <property type="entry name" value="TRANSCRIPTIONAL REGULATOR, MARR"/>
    <property type="match status" value="1"/>
</dbReference>
<keyword evidence="6" id="KW-1185">Reference proteome</keyword>
<dbReference type="InterPro" id="IPR023187">
    <property type="entry name" value="Tscrpt_reg_MarR-type_CS"/>
</dbReference>
<dbReference type="STRING" id="873449.STRCR_0734"/>
<dbReference type="AlphaFoldDB" id="G5JRE7"/>
<dbReference type="InterPro" id="IPR036388">
    <property type="entry name" value="WH-like_DNA-bd_sf"/>
</dbReference>
<evidence type="ECO:0000259" key="4">
    <source>
        <dbReference type="PROSITE" id="PS50995"/>
    </source>
</evidence>
<evidence type="ECO:0000256" key="2">
    <source>
        <dbReference type="ARBA" id="ARBA00023125"/>
    </source>
</evidence>
<dbReference type="RefSeq" id="WP_004228437.1">
    <property type="nucleotide sequence ID" value="NZ_AEUV02000002.1"/>
</dbReference>
<keyword evidence="2" id="KW-0238">DNA-binding</keyword>
<dbReference type="InterPro" id="IPR000835">
    <property type="entry name" value="HTH_MarR-typ"/>
</dbReference>
<dbReference type="SMART" id="SM00347">
    <property type="entry name" value="HTH_MARR"/>
    <property type="match status" value="1"/>
</dbReference>
<reference evidence="5" key="1">
    <citation type="submission" date="2011-07" db="EMBL/GenBank/DDBJ databases">
        <authorList>
            <person name="Stanhope M.J."/>
            <person name="Durkin A.S."/>
            <person name="Hostetler J."/>
            <person name="Kim M."/>
            <person name="Radune D."/>
            <person name="Singh I."/>
            <person name="Town C.D."/>
        </authorList>
    </citation>
    <scope>NUCLEOTIDE SEQUENCE [LARGE SCALE GENOMIC DNA]</scope>
    <source>
        <strain evidence="5">HS-6</strain>
    </source>
</reference>
<dbReference type="Gene3D" id="1.10.10.10">
    <property type="entry name" value="Winged helix-like DNA-binding domain superfamily/Winged helix DNA-binding domain"/>
    <property type="match status" value="1"/>
</dbReference>
<keyword evidence="3" id="KW-0804">Transcription</keyword>
<dbReference type="InterPro" id="IPR036390">
    <property type="entry name" value="WH_DNA-bd_sf"/>
</dbReference>
<dbReference type="PROSITE" id="PS01117">
    <property type="entry name" value="HTH_MARR_1"/>
    <property type="match status" value="1"/>
</dbReference>
<dbReference type="PROSITE" id="PS50995">
    <property type="entry name" value="HTH_MARR_2"/>
    <property type="match status" value="1"/>
</dbReference>
<dbReference type="Proteomes" id="UP000004322">
    <property type="component" value="Unassembled WGS sequence"/>
</dbReference>
<accession>G5JRE7</accession>
<evidence type="ECO:0000313" key="5">
    <source>
        <dbReference type="EMBL" id="EHI74776.1"/>
    </source>
</evidence>
<proteinExistence type="predicted"/>
<keyword evidence="1" id="KW-0805">Transcription regulation</keyword>
<dbReference type="Pfam" id="PF01047">
    <property type="entry name" value="MarR"/>
    <property type="match status" value="1"/>
</dbReference>
<dbReference type="GO" id="GO:0003677">
    <property type="term" value="F:DNA binding"/>
    <property type="evidence" value="ECO:0007669"/>
    <property type="project" value="UniProtKB-KW"/>
</dbReference>
<dbReference type="PRINTS" id="PR00598">
    <property type="entry name" value="HTHMARR"/>
</dbReference>
<name>G5JRE7_STRCG</name>
<organism evidence="5 6">
    <name type="scientific">Streptococcus criceti HS-6</name>
    <dbReference type="NCBI Taxonomy" id="873449"/>
    <lineage>
        <taxon>Bacteria</taxon>
        <taxon>Bacillati</taxon>
        <taxon>Bacillota</taxon>
        <taxon>Bacilli</taxon>
        <taxon>Lactobacillales</taxon>
        <taxon>Streptococcaceae</taxon>
        <taxon>Streptococcus</taxon>
    </lineage>
</organism>
<dbReference type="eggNOG" id="COG1846">
    <property type="taxonomic scope" value="Bacteria"/>
</dbReference>
<evidence type="ECO:0000256" key="1">
    <source>
        <dbReference type="ARBA" id="ARBA00023015"/>
    </source>
</evidence>
<dbReference type="SUPFAM" id="SSF46785">
    <property type="entry name" value="Winged helix' DNA-binding domain"/>
    <property type="match status" value="1"/>
</dbReference>
<protein>
    <submittedName>
        <fullName evidence="5">Transcriptional regulator, MarR family</fullName>
    </submittedName>
</protein>
<dbReference type="PANTHER" id="PTHR42756:SF1">
    <property type="entry name" value="TRANSCRIPTIONAL REPRESSOR OF EMRAB OPERON"/>
    <property type="match status" value="1"/>
</dbReference>
<evidence type="ECO:0000256" key="3">
    <source>
        <dbReference type="ARBA" id="ARBA00023163"/>
    </source>
</evidence>